<dbReference type="PATRIC" id="fig|251707.3.peg.3020"/>
<dbReference type="SUPFAM" id="SSF52540">
    <property type="entry name" value="P-loop containing nucleoside triphosphate hydrolases"/>
    <property type="match status" value="1"/>
</dbReference>
<dbReference type="PANTHER" id="PTHR13696:SF52">
    <property type="entry name" value="PARA FAMILY PROTEIN CT_582"/>
    <property type="match status" value="1"/>
</dbReference>
<dbReference type="InterPro" id="IPR050678">
    <property type="entry name" value="DNA_Partitioning_ATPase"/>
</dbReference>
<accession>A0A0P9YI01</accession>
<dbReference type="PANTHER" id="PTHR13696">
    <property type="entry name" value="P-LOOP CONTAINING NUCLEOSIDE TRIPHOSPHATE HYDROLASE"/>
    <property type="match status" value="1"/>
</dbReference>
<evidence type="ECO:0000313" key="3">
    <source>
        <dbReference type="Proteomes" id="UP000050562"/>
    </source>
</evidence>
<dbReference type="Gene3D" id="3.40.50.300">
    <property type="entry name" value="P-loop containing nucleotide triphosphate hydrolases"/>
    <property type="match status" value="1"/>
</dbReference>
<dbReference type="Pfam" id="PF01656">
    <property type="entry name" value="CbiA"/>
    <property type="match status" value="1"/>
</dbReference>
<feature type="domain" description="CobQ/CobB/MinD/ParA nucleotide binding" evidence="1">
    <location>
        <begin position="8"/>
        <end position="225"/>
    </location>
</feature>
<organism evidence="2 3">
    <name type="scientific">Pseudomonas syringae pv. primulae</name>
    <dbReference type="NCBI Taxonomy" id="251707"/>
    <lineage>
        <taxon>Bacteria</taxon>
        <taxon>Pseudomonadati</taxon>
        <taxon>Pseudomonadota</taxon>
        <taxon>Gammaproteobacteria</taxon>
        <taxon>Pseudomonadales</taxon>
        <taxon>Pseudomonadaceae</taxon>
        <taxon>Pseudomonas</taxon>
    </lineage>
</organism>
<gene>
    <name evidence="2" type="ORF">ALO52_02226</name>
</gene>
<dbReference type="EMBL" id="LJRC01000186">
    <property type="protein sequence ID" value="KPY34499.1"/>
    <property type="molecule type" value="Genomic_DNA"/>
</dbReference>
<reference evidence="2 3" key="1">
    <citation type="submission" date="2015-09" db="EMBL/GenBank/DDBJ databases">
        <title>Genome announcement of multiple Pseudomonas syringae strains.</title>
        <authorList>
            <person name="Thakur S."/>
            <person name="Wang P.W."/>
            <person name="Gong Y."/>
            <person name="Weir B.S."/>
            <person name="Guttman D.S."/>
        </authorList>
    </citation>
    <scope>NUCLEOTIDE SEQUENCE [LARGE SCALE GENOMIC DNA]</scope>
    <source>
        <strain evidence="2 3">ICMP3956</strain>
    </source>
</reference>
<evidence type="ECO:0000259" key="1">
    <source>
        <dbReference type="Pfam" id="PF01656"/>
    </source>
</evidence>
<name>A0A0P9YI01_9PSED</name>
<comment type="caution">
    <text evidence="2">The sequence shown here is derived from an EMBL/GenBank/DDBJ whole genome shotgun (WGS) entry which is preliminary data.</text>
</comment>
<evidence type="ECO:0000313" key="2">
    <source>
        <dbReference type="EMBL" id="KPY34499.1"/>
    </source>
</evidence>
<dbReference type="NCBIfam" id="NF047398">
    <property type="entry name" value="AAA_KGGVGR"/>
    <property type="match status" value="1"/>
</dbReference>
<sequence>MKHPKIVTFYSYKGGVGRTMSLANVAFLAALDGLKVLVMDWDMEAPGLAYYFRGLHDAAEAKSLKNTRGLLDIFWNWSSSAELAQSDADVQELFSEVESGEVFAQCVRPLVGPGLFKRKLKLDYMSAGALTIGAEKLVYEDALSKFSWTDFFEKYAGGAVLENLKSWAKTEYDLILIDSRTGFADVAGICTMQMPDEVALCFVLNRQNIDGIARVASAIRERRNEEIGLFAVPMRFSGGVGESSEISDAKARAVSELVRTGGFSSLAVQDDIKNLAIPSVENLPSYETLAPFIVADPKFDQLTYNYRQLASRIVGEEIKTPEISSKTIELVKRRLQPRHATEEFLENLTVRQSESAVSDLQLLIQSALESIVNEEYIDPDYIKALVKASDGLADESGDLAEVISIKMAAVDLLRAIALVYPSDWRMPLIDKLADVVDFHGFSLEYESQLALLEELDILLASSSTINLKLRRIEFRRKAAWIYVDTQNVDALKRTIGEINGLRKDLSGAKLAQDQSMEVVALDVDVLRLKAEIEMQRKAYQAARSELTSALVLIEKTLANIDASSLSRMLFSIHIRFTEFPRPFVSVREAAEHAVAATSNGWMLQRVVIRFTSLCRIVLDSACEHLAVKFCESLFGSDGRIKVQLGNYYGRYPEQALEFFKVVRELVAIVSKHGDMARVFSICEYLSESASSVRKGLIRRKRTVNDKDWGTLENEFDLLTGLFTRVGVHVETHTSDLENRLFMRTVKPGRLREEDD</sequence>
<dbReference type="Proteomes" id="UP000050562">
    <property type="component" value="Unassembled WGS sequence"/>
</dbReference>
<dbReference type="AlphaFoldDB" id="A0A0P9YI01"/>
<protein>
    <submittedName>
        <fullName evidence="2">ATP/GTP-binding protein</fullName>
    </submittedName>
</protein>
<dbReference type="RefSeq" id="WP_057409951.1">
    <property type="nucleotide sequence ID" value="NZ_LJRC01000186.1"/>
</dbReference>
<dbReference type="InterPro" id="IPR002586">
    <property type="entry name" value="CobQ/CobB/MinD/ParA_Nub-bd_dom"/>
</dbReference>
<proteinExistence type="predicted"/>
<dbReference type="InterPro" id="IPR027417">
    <property type="entry name" value="P-loop_NTPase"/>
</dbReference>